<evidence type="ECO:0000313" key="3">
    <source>
        <dbReference type="EMBL" id="MDQ0338972.1"/>
    </source>
</evidence>
<dbReference type="PROSITE" id="PS00166">
    <property type="entry name" value="ENOYL_COA_HYDRATASE"/>
    <property type="match status" value="1"/>
</dbReference>
<dbReference type="SUPFAM" id="SSF52096">
    <property type="entry name" value="ClpP/crotonase"/>
    <property type="match status" value="1"/>
</dbReference>
<dbReference type="InterPro" id="IPR001753">
    <property type="entry name" value="Enoyl-CoA_hydra/iso"/>
</dbReference>
<accession>A0ABU0CVB1</accession>
<dbReference type="Gene3D" id="3.90.226.10">
    <property type="entry name" value="2-enoyl-CoA Hydratase, Chain A, domain 1"/>
    <property type="match status" value="1"/>
</dbReference>
<dbReference type="PANTHER" id="PTHR43802">
    <property type="entry name" value="ENOYL-COA HYDRATASE"/>
    <property type="match status" value="1"/>
</dbReference>
<dbReference type="InterPro" id="IPR014748">
    <property type="entry name" value="Enoyl-CoA_hydra_C"/>
</dbReference>
<evidence type="ECO:0000256" key="1">
    <source>
        <dbReference type="ARBA" id="ARBA00005254"/>
    </source>
</evidence>
<organism evidence="3 4">
    <name type="scientific">Caldalkalibacillus uzonensis</name>
    <dbReference type="NCBI Taxonomy" id="353224"/>
    <lineage>
        <taxon>Bacteria</taxon>
        <taxon>Bacillati</taxon>
        <taxon>Bacillota</taxon>
        <taxon>Bacilli</taxon>
        <taxon>Bacillales</taxon>
        <taxon>Bacillaceae</taxon>
        <taxon>Caldalkalibacillus</taxon>
    </lineage>
</organism>
<evidence type="ECO:0000256" key="2">
    <source>
        <dbReference type="RuleBase" id="RU003707"/>
    </source>
</evidence>
<dbReference type="InterPro" id="IPR018376">
    <property type="entry name" value="Enoyl-CoA_hyd/isom_CS"/>
</dbReference>
<evidence type="ECO:0000313" key="4">
    <source>
        <dbReference type="Proteomes" id="UP001232445"/>
    </source>
</evidence>
<proteinExistence type="inferred from homology"/>
<dbReference type="Proteomes" id="UP001232445">
    <property type="component" value="Unassembled WGS sequence"/>
</dbReference>
<dbReference type="EMBL" id="JAUSUQ010000005">
    <property type="protein sequence ID" value="MDQ0338972.1"/>
    <property type="molecule type" value="Genomic_DNA"/>
</dbReference>
<dbReference type="Pfam" id="PF00378">
    <property type="entry name" value="ECH_1"/>
    <property type="match status" value="1"/>
</dbReference>
<gene>
    <name evidence="3" type="ORF">J2S00_001758</name>
</gene>
<dbReference type="CDD" id="cd06558">
    <property type="entry name" value="crotonase-like"/>
    <property type="match status" value="1"/>
</dbReference>
<dbReference type="InterPro" id="IPR029045">
    <property type="entry name" value="ClpP/crotonase-like_dom_sf"/>
</dbReference>
<comment type="similarity">
    <text evidence="1 2">Belongs to the enoyl-CoA hydratase/isomerase family.</text>
</comment>
<keyword evidence="3" id="KW-0413">Isomerase</keyword>
<dbReference type="EC" id="5.3.3.18" evidence="3"/>
<reference evidence="3 4" key="1">
    <citation type="submission" date="2023-07" db="EMBL/GenBank/DDBJ databases">
        <title>Genomic Encyclopedia of Type Strains, Phase IV (KMG-IV): sequencing the most valuable type-strain genomes for metagenomic binning, comparative biology and taxonomic classification.</title>
        <authorList>
            <person name="Goeker M."/>
        </authorList>
    </citation>
    <scope>NUCLEOTIDE SEQUENCE [LARGE SCALE GENOMIC DNA]</scope>
    <source>
        <strain evidence="3 4">DSM 17740</strain>
    </source>
</reference>
<dbReference type="Gene3D" id="1.10.12.10">
    <property type="entry name" value="Lyase 2-enoyl-coa Hydratase, Chain A, domain 2"/>
    <property type="match status" value="1"/>
</dbReference>
<name>A0ABU0CVB1_9BACI</name>
<keyword evidence="4" id="KW-1185">Reference proteome</keyword>
<dbReference type="GO" id="GO:0016853">
    <property type="term" value="F:isomerase activity"/>
    <property type="evidence" value="ECO:0007669"/>
    <property type="project" value="UniProtKB-KW"/>
</dbReference>
<dbReference type="PANTHER" id="PTHR43802:SF1">
    <property type="entry name" value="IP11341P-RELATED"/>
    <property type="match status" value="1"/>
</dbReference>
<protein>
    <submittedName>
        <fullName evidence="3">2-(1,2-epoxy-1,2-dihydrophenyl)acetyl-CoA isomerase</fullName>
        <ecNumber evidence="3">5.3.3.18</ecNumber>
    </submittedName>
</protein>
<sequence>MKAVFETIIFEVQENVAILTLNRPDKLNAFTEQMNEEIMKACQQAGQDPSIRALIITGAGRAFCAGEDLASVSGDQAVDHGEFLRKRYNPMIMAIHQSEKPVIAAVNGAAAGAGCSLALACDFRIASSKASFIEAFIHIGLVPDSGSCYFLPRLVGLGKALELAILGEKVTAQEALELGLVRLVTEPDQLQAEALAFAQRLAQMPTKAIGLIKRTMYQGLTSTLEQALEYEAYAQRIAGQTADHQEGVKAFIEKRQPRFEGK</sequence>
<comment type="caution">
    <text evidence="3">The sequence shown here is derived from an EMBL/GenBank/DDBJ whole genome shotgun (WGS) entry which is preliminary data.</text>
</comment>